<proteinExistence type="predicted"/>
<sequence length="31" mass="3855">MTRCALRCLRHRLSRRPRHSVMLSLKHARRR</sequence>
<dbReference type="Proteomes" id="UP000053660">
    <property type="component" value="Unassembled WGS sequence"/>
</dbReference>
<gene>
    <name evidence="1" type="ORF">OESDEN_14277</name>
</gene>
<accession>A0A0B1SRY6</accession>
<dbReference type="AlphaFoldDB" id="A0A0B1SRY6"/>
<dbReference type="EMBL" id="KN561941">
    <property type="protein sequence ID" value="KHJ85985.1"/>
    <property type="molecule type" value="Genomic_DNA"/>
</dbReference>
<evidence type="ECO:0000313" key="1">
    <source>
        <dbReference type="EMBL" id="KHJ85985.1"/>
    </source>
</evidence>
<protein>
    <submittedName>
        <fullName evidence="1">Uncharacterized protein</fullName>
    </submittedName>
</protein>
<name>A0A0B1SRY6_OESDE</name>
<organism evidence="1 2">
    <name type="scientific">Oesophagostomum dentatum</name>
    <name type="common">Nodular worm</name>
    <dbReference type="NCBI Taxonomy" id="61180"/>
    <lineage>
        <taxon>Eukaryota</taxon>
        <taxon>Metazoa</taxon>
        <taxon>Ecdysozoa</taxon>
        <taxon>Nematoda</taxon>
        <taxon>Chromadorea</taxon>
        <taxon>Rhabditida</taxon>
        <taxon>Rhabditina</taxon>
        <taxon>Rhabditomorpha</taxon>
        <taxon>Strongyloidea</taxon>
        <taxon>Strongylidae</taxon>
        <taxon>Oesophagostomum</taxon>
    </lineage>
</organism>
<reference evidence="1 2" key="1">
    <citation type="submission" date="2014-03" db="EMBL/GenBank/DDBJ databases">
        <title>Draft genome of the hookworm Oesophagostomum dentatum.</title>
        <authorList>
            <person name="Mitreva M."/>
        </authorList>
    </citation>
    <scope>NUCLEOTIDE SEQUENCE [LARGE SCALE GENOMIC DNA]</scope>
    <source>
        <strain evidence="1 2">OD-Hann</strain>
    </source>
</reference>
<keyword evidence="2" id="KW-1185">Reference proteome</keyword>
<evidence type="ECO:0000313" key="2">
    <source>
        <dbReference type="Proteomes" id="UP000053660"/>
    </source>
</evidence>